<accession>A0A813DLR1</accession>
<evidence type="ECO:0000313" key="3">
    <source>
        <dbReference type="Proteomes" id="UP000654075"/>
    </source>
</evidence>
<feature type="region of interest" description="Disordered" evidence="1">
    <location>
        <begin position="236"/>
        <end position="275"/>
    </location>
</feature>
<sequence>SSTAEKEAAARKAVPEDLTGEFKSTSADGSEALLRLQPRGRWWHSARNQQELAGKSPEASWEVLESFGYWVLEPPAATSSVQGSDRRGATVRLHCEMRRRHAAGEPVRTSTGNRALDALLEGGLFAVRYALRRCPDSGKPISLTLQGVEPWLPGGKVTDRIGGAELLRDALQMLSLAWRYLPSLPEGPGRSMFPPPPLPTEANAARDAGQEEKWGWCVGRGKKPLPEPEASLRFPAEAKAAASGAPESCSKDEADKNVGKASAQRSPPHPYRAVPAATKDISSTPCIGYAASANGAGNVAALYDASSAATGSASASKDADEDLAGLYQEQYEEDFPYGDLPLGSLDGSF</sequence>
<keyword evidence="3" id="KW-1185">Reference proteome</keyword>
<evidence type="ECO:0000256" key="1">
    <source>
        <dbReference type="SAM" id="MobiDB-lite"/>
    </source>
</evidence>
<feature type="compositionally biased region" description="Basic and acidic residues" evidence="1">
    <location>
        <begin position="1"/>
        <end position="15"/>
    </location>
</feature>
<evidence type="ECO:0000313" key="2">
    <source>
        <dbReference type="EMBL" id="CAE8587867.1"/>
    </source>
</evidence>
<proteinExistence type="predicted"/>
<feature type="compositionally biased region" description="Low complexity" evidence="1">
    <location>
        <begin position="236"/>
        <end position="248"/>
    </location>
</feature>
<feature type="non-terminal residue" evidence="2">
    <location>
        <position position="349"/>
    </location>
</feature>
<name>A0A813DLR1_POLGL</name>
<protein>
    <submittedName>
        <fullName evidence="2">Uncharacterized protein</fullName>
    </submittedName>
</protein>
<comment type="caution">
    <text evidence="2">The sequence shown here is derived from an EMBL/GenBank/DDBJ whole genome shotgun (WGS) entry which is preliminary data.</text>
</comment>
<dbReference type="Proteomes" id="UP000654075">
    <property type="component" value="Unassembled WGS sequence"/>
</dbReference>
<feature type="region of interest" description="Disordered" evidence="1">
    <location>
        <begin position="310"/>
        <end position="349"/>
    </location>
</feature>
<gene>
    <name evidence="2" type="ORF">PGLA1383_LOCUS6696</name>
</gene>
<organism evidence="2 3">
    <name type="scientific">Polarella glacialis</name>
    <name type="common">Dinoflagellate</name>
    <dbReference type="NCBI Taxonomy" id="89957"/>
    <lineage>
        <taxon>Eukaryota</taxon>
        <taxon>Sar</taxon>
        <taxon>Alveolata</taxon>
        <taxon>Dinophyceae</taxon>
        <taxon>Suessiales</taxon>
        <taxon>Suessiaceae</taxon>
        <taxon>Polarella</taxon>
    </lineage>
</organism>
<dbReference type="AlphaFoldDB" id="A0A813DLR1"/>
<dbReference type="EMBL" id="CAJNNV010002792">
    <property type="protein sequence ID" value="CAE8587867.1"/>
    <property type="molecule type" value="Genomic_DNA"/>
</dbReference>
<feature type="compositionally biased region" description="Basic and acidic residues" evidence="1">
    <location>
        <begin position="249"/>
        <end position="258"/>
    </location>
</feature>
<feature type="region of interest" description="Disordered" evidence="1">
    <location>
        <begin position="1"/>
        <end position="31"/>
    </location>
</feature>
<reference evidence="2" key="1">
    <citation type="submission" date="2021-02" db="EMBL/GenBank/DDBJ databases">
        <authorList>
            <person name="Dougan E. K."/>
            <person name="Rhodes N."/>
            <person name="Thang M."/>
            <person name="Chan C."/>
        </authorList>
    </citation>
    <scope>NUCLEOTIDE SEQUENCE</scope>
</reference>